<dbReference type="Proteomes" id="UP000738126">
    <property type="component" value="Unassembled WGS sequence"/>
</dbReference>
<keyword evidence="2" id="KW-1185">Reference proteome</keyword>
<comment type="caution">
    <text evidence="1">The sequence shown here is derived from an EMBL/GenBank/DDBJ whole genome shotgun (WGS) entry which is preliminary data.</text>
</comment>
<protein>
    <submittedName>
        <fullName evidence="1">Uncharacterized protein</fullName>
    </submittedName>
</protein>
<dbReference type="RefSeq" id="WP_200261476.1">
    <property type="nucleotide sequence ID" value="NZ_NRSH01000278.1"/>
</dbReference>
<feature type="non-terminal residue" evidence="1">
    <location>
        <position position="1"/>
    </location>
</feature>
<reference evidence="1 2" key="1">
    <citation type="journal article" date="2020" name="Microorganisms">
        <title>Osmotic Adaptation and Compatible Solute Biosynthesis of Phototrophic Bacteria as Revealed from Genome Analyses.</title>
        <authorList>
            <person name="Imhoff J.F."/>
            <person name="Rahn T."/>
            <person name="Kunzel S."/>
            <person name="Keller A."/>
            <person name="Neulinger S.C."/>
        </authorList>
    </citation>
    <scope>NUCLEOTIDE SEQUENCE [LARGE SCALE GENOMIC DNA]</scope>
    <source>
        <strain evidence="1 2">DSM 15116</strain>
    </source>
</reference>
<evidence type="ECO:0000313" key="1">
    <source>
        <dbReference type="EMBL" id="MBK1727764.1"/>
    </source>
</evidence>
<dbReference type="EMBL" id="NRSH01000278">
    <property type="protein sequence ID" value="MBK1727764.1"/>
    <property type="molecule type" value="Genomic_DNA"/>
</dbReference>
<accession>A0ABS1EDR9</accession>
<gene>
    <name evidence="1" type="ORF">CKO13_12260</name>
</gene>
<sequence>PRAADHLGATALSHARLAVARGADPALLERLQAAGAADPAGPPAGTPSLSVALDGRRLFRLDGVVRVYDSGGYAEGPEPLLPYTAECRSHGCLVPPVAILPAGTTVELLYRRSGGEDARRGVFLVQADGLEGLLFSAEDYGAWAPAGAAASAVTIGRVAYIRDAQWVEAFGVDLSEATGGLIW</sequence>
<name>A0ABS1EDR9_9GAMM</name>
<proteinExistence type="predicted"/>
<evidence type="ECO:0000313" key="2">
    <source>
        <dbReference type="Proteomes" id="UP000738126"/>
    </source>
</evidence>
<organism evidence="1 2">
    <name type="scientific">Halorhodospira neutriphila</name>
    <dbReference type="NCBI Taxonomy" id="168379"/>
    <lineage>
        <taxon>Bacteria</taxon>
        <taxon>Pseudomonadati</taxon>
        <taxon>Pseudomonadota</taxon>
        <taxon>Gammaproteobacteria</taxon>
        <taxon>Chromatiales</taxon>
        <taxon>Ectothiorhodospiraceae</taxon>
        <taxon>Halorhodospira</taxon>
    </lineage>
</organism>